<dbReference type="InterPro" id="IPR007921">
    <property type="entry name" value="CHAP_dom"/>
</dbReference>
<reference evidence="2 3" key="1">
    <citation type="submission" date="2019-11" db="EMBL/GenBank/DDBJ databases">
        <authorList>
            <person name="Dong K."/>
        </authorList>
    </citation>
    <scope>NUCLEOTIDE SEQUENCE [LARGE SCALE GENOMIC DNA]</scope>
    <source>
        <strain evidence="2 3">NBRC 112902</strain>
    </source>
</reference>
<comment type="caution">
    <text evidence="2">The sequence shown here is derived from an EMBL/GenBank/DDBJ whole genome shotgun (WGS) entry which is preliminary data.</text>
</comment>
<dbReference type="OrthoDB" id="7279151at2"/>
<dbReference type="EMBL" id="WMIG01000014">
    <property type="protein sequence ID" value="MTH61239.1"/>
    <property type="molecule type" value="Genomic_DNA"/>
</dbReference>
<dbReference type="SUPFAM" id="SSF54001">
    <property type="entry name" value="Cysteine proteinases"/>
    <property type="match status" value="1"/>
</dbReference>
<accession>A0A844HQ19</accession>
<keyword evidence="3" id="KW-1185">Reference proteome</keyword>
<name>A0A844HQ19_9RHOB</name>
<feature type="domain" description="Peptidase C51" evidence="1">
    <location>
        <begin position="36"/>
        <end position="156"/>
    </location>
</feature>
<evidence type="ECO:0000313" key="2">
    <source>
        <dbReference type="EMBL" id="MTH61239.1"/>
    </source>
</evidence>
<evidence type="ECO:0000313" key="3">
    <source>
        <dbReference type="Proteomes" id="UP000449846"/>
    </source>
</evidence>
<protein>
    <submittedName>
        <fullName evidence="2">CHAP domain-containing protein</fullName>
    </submittedName>
</protein>
<proteinExistence type="predicted"/>
<sequence>MALAGCTEQAVRTDRSTSDVEVGARISKNSDVSVGRISPDRMSLALLEVKQKQHRGSRVWCVPFARTVSGIDISGNAKDWWGKAKGHYNRGVTPVPASVLSFKATRKNPNGHVAVVSKVINQRQILISHANWNRNKVSIDMTAVDVSPKNDWSMVRVESMPGQLGSTYPVNGFIYPAGTKTARN</sequence>
<dbReference type="Proteomes" id="UP000449846">
    <property type="component" value="Unassembled WGS sequence"/>
</dbReference>
<organism evidence="2 3">
    <name type="scientific">Paracoccus litorisediminis</name>
    <dbReference type="NCBI Taxonomy" id="2006130"/>
    <lineage>
        <taxon>Bacteria</taxon>
        <taxon>Pseudomonadati</taxon>
        <taxon>Pseudomonadota</taxon>
        <taxon>Alphaproteobacteria</taxon>
        <taxon>Rhodobacterales</taxon>
        <taxon>Paracoccaceae</taxon>
        <taxon>Paracoccus</taxon>
    </lineage>
</organism>
<gene>
    <name evidence="2" type="ORF">GL300_18675</name>
</gene>
<dbReference type="Pfam" id="PF05257">
    <property type="entry name" value="CHAP"/>
    <property type="match status" value="1"/>
</dbReference>
<evidence type="ECO:0000259" key="1">
    <source>
        <dbReference type="PROSITE" id="PS50911"/>
    </source>
</evidence>
<dbReference type="PROSITE" id="PS50911">
    <property type="entry name" value="CHAP"/>
    <property type="match status" value="1"/>
</dbReference>
<dbReference type="AlphaFoldDB" id="A0A844HQ19"/>
<dbReference type="Gene3D" id="3.90.1720.10">
    <property type="entry name" value="endopeptidase domain like (from Nostoc punctiforme)"/>
    <property type="match status" value="1"/>
</dbReference>
<dbReference type="InterPro" id="IPR038765">
    <property type="entry name" value="Papain-like_cys_pep_sf"/>
</dbReference>